<proteinExistence type="predicted"/>
<dbReference type="SUPFAM" id="SSF49899">
    <property type="entry name" value="Concanavalin A-like lectins/glucanases"/>
    <property type="match status" value="1"/>
</dbReference>
<dbReference type="RefSeq" id="WP_002785882.1">
    <property type="nucleotide sequence ID" value="NZ_HE973323.1"/>
</dbReference>
<reference evidence="1 2" key="1">
    <citation type="submission" date="2012-04" db="EMBL/GenBank/DDBJ databases">
        <authorList>
            <person name="Genoscope - CEA"/>
        </authorList>
    </citation>
    <scope>NUCLEOTIDE SEQUENCE [LARGE SCALE GENOMIC DNA]</scope>
    <source>
        <strain evidence="1 2">9807</strain>
    </source>
</reference>
<dbReference type="EMBL" id="CAIM01000775">
    <property type="protein sequence ID" value="CCI20640.1"/>
    <property type="molecule type" value="Genomic_DNA"/>
</dbReference>
<evidence type="ECO:0000313" key="2">
    <source>
        <dbReference type="Proteomes" id="UP000003613"/>
    </source>
</evidence>
<dbReference type="InterPro" id="IPR013320">
    <property type="entry name" value="ConA-like_dom_sf"/>
</dbReference>
<sequence>MTTLLVPVYLDALYLPTKTDVLGEMTDYSQLPYYKKGGQLQKSGSAYISETVLISPLTQPKLSLKAGIHLHWSLPDALTNGIARDGEQGITFPLVPNRWLIIRRGGNLVEKKWVVESDYLYPEEAAPEDTINILYYPATNEYQPYRFLGRKLELGAWRSGTANAQYIEELSAIGPFATVDNLDNEKVAFAGFYPNCRSVFGFHDGDFTTNTTPPKDLRYDVIGWYSDGENDYLDKFIKEQYPDRDPLSLLDTLQSKAGWTVEIGNNQSFPNQSFPDRLLCHASLSFAPGASVTNPEAIKFQGTIAVGNNQEEAIAAYVACQLDTNTKNRKTIEEQLEALQMGGRLVQQNLDFGPKFRQGLHEDSFTGQCKEISWQVVPESDPKISQSGSANPANAVQGEGIMQVTLSAAIGDRISEVNEAQREYDQQLAKVGSIREQVYADWYKYMLATYVETTGFLDRNKLETLELEDHQRGYLDNSDMDLIKAFLKAPPEENQYGVIALENAIKAAGVLNLEKNTEGQIISAAAPKNFSGSSFNSDSTASGLAGSINRPFDSNSNFDSDSKASRLAGSINTLIAEVQQFNKESRLIAPKKSVKVTGNSTLVDDDIAMKCLSFDGNQNYEISNLRNIQSLSMWVNIPEGVQGSLLEVRSTSLYVNSTNGISSTWQKIYINGQQVNGPINWTAIPKNRWVFLHLEANNPFSGTVYLMSNSSGSHRLRGRIASVSFHKKNLSPIEIDRDYQDKIGLFRPSYTIKIVPGPRYWQPNDPVVLMTGEVAKPTRNRDDERLRTDGLLQCKLLNQSIDLQSLSDNTLNIFVQFLNEFGNEPTEKIGFRQWTNQPWNPFLLEWQVQLKGLNHKIESETYNQSTNYPPSIIKDNYQLRVDGLEITPTDASASNLADYPNLYMGASFLSSSASVLLKDNLIDYLTKYLLPDYYQDKNISPDDQTEDYLVKNFTDVKGWYDKKNPTASDPFSTALRAYQQLQSLNGCLAQNLGGFSDALLTYNRTIQLDVNDNLLAATGPVKEFLKNVQNTLELSSRLVPDSILRSPLLRFDFSPIRVGGLKITDLRLVDTFGQVNVVLDTNNRREIVTSQPLTLPTAFANVLSSHPIYLPPRLAQPARLNFRWLSATRPQGTRSSKSSKQDQEMNDTLATKPICGWVLPNNLDNSLTIYDDEGNALVMIDRTAKLRSVPGHDYSEQEIQEIIAQTNPYLKQMVRYLRDQGEEFMSNFLTTVNAALETIDPEGFAQNKAISLLVSRPLALVRSRINLDIQGIPAVSQNIISFSEDIFGNELRTTDAFEKVKFPIRIGEYRQFNDSLVGYWIEKADGTYTDSVFYAPQSCYVPHEKIKTLFDNDTGFDNDTEPTPDTPLNLEQTLEENTAQTLVMLIDPRGQVNATCGILPAKSISIPPEQYLPALQAIEVTFLAAPLLSDINPINDLDQIKLSLPEVPNYEWSWLGKEGNTWSNRPLVPFDSQSVYSSPQKIYDGWLKLTRKTETNE</sequence>
<comment type="caution">
    <text evidence="1">The sequence shown here is derived from an EMBL/GenBank/DDBJ whole genome shotgun (WGS) entry which is preliminary data.</text>
</comment>
<organism evidence="1 2">
    <name type="scientific">Microcystis aeruginosa PCC 9807</name>
    <dbReference type="NCBI Taxonomy" id="1160283"/>
    <lineage>
        <taxon>Bacteria</taxon>
        <taxon>Bacillati</taxon>
        <taxon>Cyanobacteriota</taxon>
        <taxon>Cyanophyceae</taxon>
        <taxon>Oscillatoriophycideae</taxon>
        <taxon>Chroococcales</taxon>
        <taxon>Microcystaceae</taxon>
        <taxon>Microcystis</taxon>
    </lineage>
</organism>
<accession>I4HF16</accession>
<gene>
    <name evidence="1" type="ORF">MICAF_920008</name>
</gene>
<evidence type="ECO:0000313" key="1">
    <source>
        <dbReference type="EMBL" id="CCI20640.1"/>
    </source>
</evidence>
<protein>
    <submittedName>
        <fullName evidence="1">Genome sequencing data, contig C301</fullName>
    </submittedName>
</protein>
<dbReference type="HOGENOM" id="CLU_006968_1_0_3"/>
<dbReference type="Proteomes" id="UP000003613">
    <property type="component" value="Unassembled WGS sequence"/>
</dbReference>
<name>I4HF16_MICAE</name>